<accession>A0ABX0XXY3</accession>
<evidence type="ECO:0000256" key="2">
    <source>
        <dbReference type="ARBA" id="ARBA00022448"/>
    </source>
</evidence>
<keyword evidence="7 9" id="KW-0811">Translocation</keyword>
<evidence type="ECO:0000256" key="7">
    <source>
        <dbReference type="ARBA" id="ARBA00023010"/>
    </source>
</evidence>
<sequence length="130" mass="14372">MAESKRRGEDAVDERLDEGLDGDALRDDDVDERLDKPASRSKRATAVDKSTRAPAKRKAAARPGVFARIRNFIREIISELSKVIWPTRKELLTYTAVVVVFVAVIMTIVGLLDYGFAQAVLHVFGTGKGK</sequence>
<keyword evidence="8 9" id="KW-0472">Membrane</keyword>
<comment type="similarity">
    <text evidence="9">Belongs to the SecE/SEC61-gamma family.</text>
</comment>
<gene>
    <name evidence="9 11" type="primary">secE</name>
    <name evidence="11" type="ORF">HC031_10405</name>
</gene>
<reference evidence="11 12" key="1">
    <citation type="submission" date="2020-03" db="EMBL/GenBank/DDBJ databases">
        <title>WGS of the type strain of Planosporangium spp.</title>
        <authorList>
            <person name="Thawai C."/>
        </authorList>
    </citation>
    <scope>NUCLEOTIDE SEQUENCE [LARGE SCALE GENOMIC DNA]</scope>
    <source>
        <strain evidence="11 12">TBRC 5610</strain>
    </source>
</reference>
<dbReference type="Gene3D" id="1.20.5.1030">
    <property type="entry name" value="Preprotein translocase secy subunit"/>
    <property type="match status" value="1"/>
</dbReference>
<keyword evidence="3 9" id="KW-1003">Cell membrane</keyword>
<comment type="function">
    <text evidence="9">Essential subunit of the Sec protein translocation channel SecYEG. Clamps together the 2 halves of SecY. May contact the channel plug during translocation.</text>
</comment>
<dbReference type="InterPro" id="IPR038379">
    <property type="entry name" value="SecE_sf"/>
</dbReference>
<dbReference type="PANTHER" id="PTHR33910">
    <property type="entry name" value="PROTEIN TRANSLOCASE SUBUNIT SECE"/>
    <property type="match status" value="1"/>
</dbReference>
<feature type="compositionally biased region" description="Basic and acidic residues" evidence="10">
    <location>
        <begin position="1"/>
        <end position="38"/>
    </location>
</feature>
<evidence type="ECO:0000313" key="12">
    <source>
        <dbReference type="Proteomes" id="UP000722989"/>
    </source>
</evidence>
<feature type="transmembrane region" description="Helical" evidence="9">
    <location>
        <begin position="91"/>
        <end position="112"/>
    </location>
</feature>
<dbReference type="RefSeq" id="WP_167925017.1">
    <property type="nucleotide sequence ID" value="NZ_JAATVY010000005.1"/>
</dbReference>
<evidence type="ECO:0000256" key="10">
    <source>
        <dbReference type="SAM" id="MobiDB-lite"/>
    </source>
</evidence>
<keyword evidence="4 9" id="KW-0812">Transmembrane</keyword>
<evidence type="ECO:0000256" key="3">
    <source>
        <dbReference type="ARBA" id="ARBA00022475"/>
    </source>
</evidence>
<comment type="subunit">
    <text evidence="9">Component of the Sec protein translocase complex. Heterotrimer consisting of SecY, SecE and SecG subunits. The heterotrimers can form oligomers, although 1 heterotrimer is thought to be able to translocate proteins. Interacts with the ribosome. Interacts with SecDF, and other proteins may be involved. Interacts with SecA.</text>
</comment>
<evidence type="ECO:0000256" key="9">
    <source>
        <dbReference type="HAMAP-Rule" id="MF_00422"/>
    </source>
</evidence>
<dbReference type="NCBIfam" id="TIGR00964">
    <property type="entry name" value="secE_bact"/>
    <property type="match status" value="1"/>
</dbReference>
<dbReference type="InterPro" id="IPR005807">
    <property type="entry name" value="SecE_bac"/>
</dbReference>
<dbReference type="PANTHER" id="PTHR33910:SF1">
    <property type="entry name" value="PROTEIN TRANSLOCASE SUBUNIT SECE"/>
    <property type="match status" value="1"/>
</dbReference>
<dbReference type="Proteomes" id="UP000722989">
    <property type="component" value="Unassembled WGS sequence"/>
</dbReference>
<dbReference type="Pfam" id="PF00584">
    <property type="entry name" value="SecE"/>
    <property type="match status" value="1"/>
</dbReference>
<evidence type="ECO:0000256" key="8">
    <source>
        <dbReference type="ARBA" id="ARBA00023136"/>
    </source>
</evidence>
<evidence type="ECO:0000256" key="5">
    <source>
        <dbReference type="ARBA" id="ARBA00022927"/>
    </source>
</evidence>
<keyword evidence="5 9" id="KW-0653">Protein transport</keyword>
<keyword evidence="6 9" id="KW-1133">Transmembrane helix</keyword>
<dbReference type="InterPro" id="IPR001901">
    <property type="entry name" value="Translocase_SecE/Sec61-g"/>
</dbReference>
<evidence type="ECO:0000256" key="4">
    <source>
        <dbReference type="ARBA" id="ARBA00022692"/>
    </source>
</evidence>
<evidence type="ECO:0000256" key="6">
    <source>
        <dbReference type="ARBA" id="ARBA00022989"/>
    </source>
</evidence>
<proteinExistence type="inferred from homology"/>
<evidence type="ECO:0000256" key="1">
    <source>
        <dbReference type="ARBA" id="ARBA00004370"/>
    </source>
</evidence>
<comment type="subcellular location">
    <subcellularLocation>
        <location evidence="9">Cell membrane</location>
        <topology evidence="9">Single-pass membrane protein</topology>
    </subcellularLocation>
    <subcellularLocation>
        <location evidence="1">Membrane</location>
    </subcellularLocation>
</comment>
<feature type="region of interest" description="Disordered" evidence="10">
    <location>
        <begin position="1"/>
        <end position="59"/>
    </location>
</feature>
<name>A0ABX0XXY3_9ACTN</name>
<evidence type="ECO:0000313" key="11">
    <source>
        <dbReference type="EMBL" id="NJC70115.1"/>
    </source>
</evidence>
<organism evidence="11 12">
    <name type="scientific">Planosporangium thailandense</name>
    <dbReference type="NCBI Taxonomy" id="765197"/>
    <lineage>
        <taxon>Bacteria</taxon>
        <taxon>Bacillati</taxon>
        <taxon>Actinomycetota</taxon>
        <taxon>Actinomycetes</taxon>
        <taxon>Micromonosporales</taxon>
        <taxon>Micromonosporaceae</taxon>
        <taxon>Planosporangium</taxon>
    </lineage>
</organism>
<dbReference type="PROSITE" id="PS01067">
    <property type="entry name" value="SECE_SEC61G"/>
    <property type="match status" value="1"/>
</dbReference>
<dbReference type="HAMAP" id="MF_00422">
    <property type="entry name" value="SecE"/>
    <property type="match status" value="1"/>
</dbReference>
<dbReference type="EMBL" id="JAATVY010000005">
    <property type="protein sequence ID" value="NJC70115.1"/>
    <property type="molecule type" value="Genomic_DNA"/>
</dbReference>
<protein>
    <recommendedName>
        <fullName evidence="9">Protein translocase subunit SecE</fullName>
    </recommendedName>
</protein>
<comment type="caution">
    <text evidence="11">The sequence shown here is derived from an EMBL/GenBank/DDBJ whole genome shotgun (WGS) entry which is preliminary data.</text>
</comment>
<keyword evidence="12" id="KW-1185">Reference proteome</keyword>
<keyword evidence="2 9" id="KW-0813">Transport</keyword>